<keyword evidence="4" id="KW-1185">Reference proteome</keyword>
<evidence type="ECO:0000313" key="4">
    <source>
        <dbReference type="Proteomes" id="UP000199519"/>
    </source>
</evidence>
<evidence type="ECO:0000313" key="1">
    <source>
        <dbReference type="EMBL" id="SDF14957.1"/>
    </source>
</evidence>
<dbReference type="AlphaFoldDB" id="A0A1H9ZPZ0"/>
<dbReference type="EMBL" id="FOHG01000008">
    <property type="protein sequence ID" value="SES83815.1"/>
    <property type="molecule type" value="Genomic_DNA"/>
</dbReference>
<name>A0A1H9ZPZ0_9FIRM</name>
<accession>A0A1H9ZPZ0</accession>
<organism evidence="2 3">
    <name type="scientific">Halanaerobium congolense</name>
    <dbReference type="NCBI Taxonomy" id="54121"/>
    <lineage>
        <taxon>Bacteria</taxon>
        <taxon>Bacillati</taxon>
        <taxon>Bacillota</taxon>
        <taxon>Clostridia</taxon>
        <taxon>Halanaerobiales</taxon>
        <taxon>Halanaerobiaceae</taxon>
        <taxon>Halanaerobium</taxon>
    </lineage>
</organism>
<evidence type="ECO:0000313" key="3">
    <source>
        <dbReference type="Proteomes" id="UP000198612"/>
    </source>
</evidence>
<proteinExistence type="predicted"/>
<evidence type="ECO:0000313" key="2">
    <source>
        <dbReference type="EMBL" id="SES83815.1"/>
    </source>
</evidence>
<dbReference type="EMBL" id="FNBJ01000007">
    <property type="protein sequence ID" value="SDF14957.1"/>
    <property type="molecule type" value="Genomic_DNA"/>
</dbReference>
<sequence length="59" mass="7048">MNKFFCREQLKKKNIGPENREQRIKLLRENLFALQDDCKTSYEEGKKTLEKLRGRSCGK</sequence>
<dbReference type="Proteomes" id="UP000198612">
    <property type="component" value="Unassembled WGS sequence"/>
</dbReference>
<dbReference type="Proteomes" id="UP000199519">
    <property type="component" value="Unassembled WGS sequence"/>
</dbReference>
<dbReference type="RefSeq" id="WP_089719656.1">
    <property type="nucleotide sequence ID" value="NZ_FNBJ01000007.1"/>
</dbReference>
<reference evidence="3 4" key="1">
    <citation type="submission" date="2016-10" db="EMBL/GenBank/DDBJ databases">
        <authorList>
            <person name="Varghese N."/>
            <person name="Submissions S."/>
        </authorList>
    </citation>
    <scope>NUCLEOTIDE SEQUENCE [LARGE SCALE GENOMIC DNA]</scope>
    <source>
        <strain evidence="1 4">WG2</strain>
        <strain evidence="2 3">WG5</strain>
    </source>
</reference>
<protein>
    <submittedName>
        <fullName evidence="2">Uncharacterized protein</fullName>
    </submittedName>
</protein>
<gene>
    <name evidence="1" type="ORF">SAMN04488598_1075</name>
    <name evidence="2" type="ORF">SAMN04515652_1085</name>
</gene>